<reference evidence="2" key="1">
    <citation type="submission" date="2021-12" db="EMBL/GenBank/DDBJ databases">
        <title>Discovery of the Pendulisporaceae a myxobacterial family with distinct sporulation behavior and unique specialized metabolism.</title>
        <authorList>
            <person name="Garcia R."/>
            <person name="Popoff A."/>
            <person name="Bader C.D."/>
            <person name="Loehr J."/>
            <person name="Walesch S."/>
            <person name="Walt C."/>
            <person name="Boldt J."/>
            <person name="Bunk B."/>
            <person name="Haeckl F.J.F.P.J."/>
            <person name="Gunesch A.P."/>
            <person name="Birkelbach J."/>
            <person name="Nuebel U."/>
            <person name="Pietschmann T."/>
            <person name="Bach T."/>
            <person name="Mueller R."/>
        </authorList>
    </citation>
    <scope>NUCLEOTIDE SEQUENCE</scope>
    <source>
        <strain evidence="2">MSr11367</strain>
    </source>
</reference>
<dbReference type="Gene3D" id="3.40.50.1820">
    <property type="entry name" value="alpha/beta hydrolase"/>
    <property type="match status" value="1"/>
</dbReference>
<organism evidence="2 3">
    <name type="scientific">Pendulispora rubella</name>
    <dbReference type="NCBI Taxonomy" id="2741070"/>
    <lineage>
        <taxon>Bacteria</taxon>
        <taxon>Pseudomonadati</taxon>
        <taxon>Myxococcota</taxon>
        <taxon>Myxococcia</taxon>
        <taxon>Myxococcales</taxon>
        <taxon>Sorangiineae</taxon>
        <taxon>Pendulisporaceae</taxon>
        <taxon>Pendulispora</taxon>
    </lineage>
</organism>
<dbReference type="Proteomes" id="UP001374803">
    <property type="component" value="Chromosome"/>
</dbReference>
<dbReference type="Pfam" id="PF00561">
    <property type="entry name" value="Abhydrolase_1"/>
    <property type="match status" value="1"/>
</dbReference>
<evidence type="ECO:0000313" key="2">
    <source>
        <dbReference type="EMBL" id="WXB06960.1"/>
    </source>
</evidence>
<dbReference type="InterPro" id="IPR000073">
    <property type="entry name" value="AB_hydrolase_1"/>
</dbReference>
<name>A0ABZ2LCQ5_9BACT</name>
<proteinExistence type="predicted"/>
<gene>
    <name evidence="2" type="ORF">LVJ94_06880</name>
</gene>
<evidence type="ECO:0000313" key="3">
    <source>
        <dbReference type="Proteomes" id="UP001374803"/>
    </source>
</evidence>
<evidence type="ECO:0000259" key="1">
    <source>
        <dbReference type="Pfam" id="PF00561"/>
    </source>
</evidence>
<keyword evidence="3" id="KW-1185">Reference proteome</keyword>
<dbReference type="InterPro" id="IPR029058">
    <property type="entry name" value="AB_hydrolase_fold"/>
</dbReference>
<sequence length="238" mass="25064">MVLLHGLFGNGPGNFSFVGPYLALNGYCTFAPTYGQAIPGLPVGGSIHIADSAKEIAAYIEKVRTTTGAAKVDIVGHSEGGFHSIYGPKMLGYADKVDHVVALAPPTHGTTFLGLVSLGDYLGLRPLVDQVLNTVGCQACSEIIVDGAEVKKLEVGPIAQPGVDYTIIVSKADPLVVPHENSFIREEGVKNVYLQDTCPFDPAGHIGLAFDLDVAQMVANALDPTHPRRITCSFGPPL</sequence>
<dbReference type="EMBL" id="CP089983">
    <property type="protein sequence ID" value="WXB06960.1"/>
    <property type="molecule type" value="Genomic_DNA"/>
</dbReference>
<feature type="domain" description="AB hydrolase-1" evidence="1">
    <location>
        <begin position="1"/>
        <end position="108"/>
    </location>
</feature>
<accession>A0ABZ2LCQ5</accession>
<dbReference type="RefSeq" id="WP_394836617.1">
    <property type="nucleotide sequence ID" value="NZ_CP089929.1"/>
</dbReference>
<protein>
    <recommendedName>
        <fullName evidence="1">AB hydrolase-1 domain-containing protein</fullName>
    </recommendedName>
</protein>
<dbReference type="SUPFAM" id="SSF53474">
    <property type="entry name" value="alpha/beta-Hydrolases"/>
    <property type="match status" value="1"/>
</dbReference>